<evidence type="ECO:0000256" key="1">
    <source>
        <dbReference type="ARBA" id="ARBA00000085"/>
    </source>
</evidence>
<dbReference type="GeneID" id="85322515"/>
<dbReference type="InterPro" id="IPR003661">
    <property type="entry name" value="HisK_dim/P_dom"/>
</dbReference>
<protein>
    <recommendedName>
        <fullName evidence="2">histidine kinase</fullName>
        <ecNumber evidence="2">2.7.13.3</ecNumber>
    </recommendedName>
</protein>
<evidence type="ECO:0000313" key="8">
    <source>
        <dbReference type="Proteomes" id="UP001172101"/>
    </source>
</evidence>
<feature type="region of interest" description="Disordered" evidence="5">
    <location>
        <begin position="160"/>
        <end position="180"/>
    </location>
</feature>
<feature type="region of interest" description="Disordered" evidence="5">
    <location>
        <begin position="234"/>
        <end position="261"/>
    </location>
</feature>
<gene>
    <name evidence="7" type="ORF">B0T26DRAFT_670922</name>
</gene>
<feature type="region of interest" description="Disordered" evidence="5">
    <location>
        <begin position="365"/>
        <end position="389"/>
    </location>
</feature>
<feature type="compositionally biased region" description="Basic and acidic residues" evidence="5">
    <location>
        <begin position="28"/>
        <end position="38"/>
    </location>
</feature>
<dbReference type="AlphaFoldDB" id="A0AA40EAQ8"/>
<keyword evidence="4" id="KW-0418">Kinase</keyword>
<dbReference type="SUPFAM" id="SSF55874">
    <property type="entry name" value="ATPase domain of HSP90 chaperone/DNA topoisomerase II/histidine kinase"/>
    <property type="match status" value="1"/>
</dbReference>
<comment type="catalytic activity">
    <reaction evidence="1">
        <text>ATP + protein L-histidine = ADP + protein N-phospho-L-histidine.</text>
        <dbReference type="EC" id="2.7.13.3"/>
    </reaction>
</comment>
<evidence type="ECO:0000313" key="7">
    <source>
        <dbReference type="EMBL" id="KAK0734659.1"/>
    </source>
</evidence>
<dbReference type="RefSeq" id="XP_060303536.1">
    <property type="nucleotide sequence ID" value="XM_060439245.1"/>
</dbReference>
<dbReference type="Gene3D" id="1.10.287.130">
    <property type="match status" value="1"/>
</dbReference>
<dbReference type="Pfam" id="PF00512">
    <property type="entry name" value="HisKA"/>
    <property type="match status" value="1"/>
</dbReference>
<dbReference type="Pfam" id="PF02518">
    <property type="entry name" value="HATPase_c"/>
    <property type="match status" value="1"/>
</dbReference>
<dbReference type="FunFam" id="1.10.287.130:FF:000023">
    <property type="entry name" value="Sensor histidine kinase/response regulator, putative"/>
    <property type="match status" value="1"/>
</dbReference>
<evidence type="ECO:0000256" key="4">
    <source>
        <dbReference type="ARBA" id="ARBA00022777"/>
    </source>
</evidence>
<dbReference type="Proteomes" id="UP001172101">
    <property type="component" value="Unassembled WGS sequence"/>
</dbReference>
<dbReference type="SMART" id="SM00387">
    <property type="entry name" value="HATPase_c"/>
    <property type="match status" value="1"/>
</dbReference>
<evidence type="ECO:0000256" key="2">
    <source>
        <dbReference type="ARBA" id="ARBA00012438"/>
    </source>
</evidence>
<name>A0AA40EAQ8_9PEZI</name>
<evidence type="ECO:0000256" key="3">
    <source>
        <dbReference type="ARBA" id="ARBA00022679"/>
    </source>
</evidence>
<dbReference type="InterPro" id="IPR005467">
    <property type="entry name" value="His_kinase_dom"/>
</dbReference>
<comment type="caution">
    <text evidence="7">The sequence shown here is derived from an EMBL/GenBank/DDBJ whole genome shotgun (WGS) entry which is preliminary data.</text>
</comment>
<dbReference type="PROSITE" id="PS50109">
    <property type="entry name" value="HIS_KIN"/>
    <property type="match status" value="1"/>
</dbReference>
<dbReference type="EMBL" id="JAUIRO010000001">
    <property type="protein sequence ID" value="KAK0734659.1"/>
    <property type="molecule type" value="Genomic_DNA"/>
</dbReference>
<dbReference type="SUPFAM" id="SSF47384">
    <property type="entry name" value="Homodimeric domain of signal transducing histidine kinase"/>
    <property type="match status" value="1"/>
</dbReference>
<evidence type="ECO:0000259" key="6">
    <source>
        <dbReference type="PROSITE" id="PS50109"/>
    </source>
</evidence>
<dbReference type="PANTHER" id="PTHR43047">
    <property type="entry name" value="TWO-COMPONENT HISTIDINE PROTEIN KINASE"/>
    <property type="match status" value="1"/>
</dbReference>
<proteinExistence type="predicted"/>
<feature type="compositionally biased region" description="Basic residues" evidence="5">
    <location>
        <begin position="18"/>
        <end position="27"/>
    </location>
</feature>
<dbReference type="InterPro" id="IPR036097">
    <property type="entry name" value="HisK_dim/P_sf"/>
</dbReference>
<dbReference type="SMART" id="SM00388">
    <property type="entry name" value="HisKA"/>
    <property type="match status" value="1"/>
</dbReference>
<organism evidence="7 8">
    <name type="scientific">Lasiosphaeria miniovina</name>
    <dbReference type="NCBI Taxonomy" id="1954250"/>
    <lineage>
        <taxon>Eukaryota</taxon>
        <taxon>Fungi</taxon>
        <taxon>Dikarya</taxon>
        <taxon>Ascomycota</taxon>
        <taxon>Pezizomycotina</taxon>
        <taxon>Sordariomycetes</taxon>
        <taxon>Sordariomycetidae</taxon>
        <taxon>Sordariales</taxon>
        <taxon>Lasiosphaeriaceae</taxon>
        <taxon>Lasiosphaeria</taxon>
    </lineage>
</organism>
<dbReference type="CDD" id="cd00082">
    <property type="entry name" value="HisKA"/>
    <property type="match status" value="1"/>
</dbReference>
<dbReference type="Gene3D" id="3.30.565.10">
    <property type="entry name" value="Histidine kinase-like ATPase, C-terminal domain"/>
    <property type="match status" value="1"/>
</dbReference>
<dbReference type="GO" id="GO:0005886">
    <property type="term" value="C:plasma membrane"/>
    <property type="evidence" value="ECO:0007669"/>
    <property type="project" value="TreeGrafter"/>
</dbReference>
<feature type="compositionally biased region" description="Basic and acidic residues" evidence="5">
    <location>
        <begin position="163"/>
        <end position="174"/>
    </location>
</feature>
<keyword evidence="8" id="KW-1185">Reference proteome</keyword>
<dbReference type="InterPro" id="IPR036890">
    <property type="entry name" value="HATPase_C_sf"/>
</dbReference>
<feature type="domain" description="Histidine kinase" evidence="6">
    <location>
        <begin position="100"/>
        <end position="350"/>
    </location>
</feature>
<feature type="region of interest" description="Disordered" evidence="5">
    <location>
        <begin position="1"/>
        <end position="38"/>
    </location>
</feature>
<sequence>MSNNHTEDSDGGQGTGRSSKKRQKRHPKEPYPKEPDEYAKTKALLGMLPGTRSIACQTRRVPTRTEDLDYLAAFGNSIMAEVARLDVVGADSAKSDFISSISHELRSPLHGILASVEFLQDTTVDMFQHSMVDTTERRGRTLPDTIQHVLDFAKINNFTGSSTREKEKTREAKEAGVPLSPEAENSRLAVNVTGLAVSVDLSLLTEDAMDSVFASHEFSQGNFSRLVVAGGETGFPKEGLRRTGAHDDGDDPPGPKKTPNWTYNTKSGALRRVLMNLFGNALKYTDSGWVKVSLKAQDIEPTAPLELEKSIITITVSDSGRGIEQEYLHSRLFTPFTQENHLNPGTGLGLCSRFSETYVAMKRAAGSKLNPEASRRRGRSKPQPATGLT</sequence>
<dbReference type="InterPro" id="IPR003594">
    <property type="entry name" value="HATPase_dom"/>
</dbReference>
<dbReference type="GO" id="GO:0000155">
    <property type="term" value="F:phosphorelay sensor kinase activity"/>
    <property type="evidence" value="ECO:0007669"/>
    <property type="project" value="InterPro"/>
</dbReference>
<keyword evidence="3" id="KW-0808">Transferase</keyword>
<dbReference type="GO" id="GO:0009927">
    <property type="term" value="F:histidine phosphotransfer kinase activity"/>
    <property type="evidence" value="ECO:0007669"/>
    <property type="project" value="TreeGrafter"/>
</dbReference>
<dbReference type="EC" id="2.7.13.3" evidence="2"/>
<evidence type="ECO:0000256" key="5">
    <source>
        <dbReference type="SAM" id="MobiDB-lite"/>
    </source>
</evidence>
<accession>A0AA40EAQ8</accession>
<reference evidence="7" key="1">
    <citation type="submission" date="2023-06" db="EMBL/GenBank/DDBJ databases">
        <title>Genome-scale phylogeny and comparative genomics of the fungal order Sordariales.</title>
        <authorList>
            <consortium name="Lawrence Berkeley National Laboratory"/>
            <person name="Hensen N."/>
            <person name="Bonometti L."/>
            <person name="Westerberg I."/>
            <person name="Brannstrom I.O."/>
            <person name="Guillou S."/>
            <person name="Cros-Aarteil S."/>
            <person name="Calhoun S."/>
            <person name="Haridas S."/>
            <person name="Kuo A."/>
            <person name="Mondo S."/>
            <person name="Pangilinan J."/>
            <person name="Riley R."/>
            <person name="LaButti K."/>
            <person name="Andreopoulos B."/>
            <person name="Lipzen A."/>
            <person name="Chen C."/>
            <person name="Yanf M."/>
            <person name="Daum C."/>
            <person name="Ng V."/>
            <person name="Clum A."/>
            <person name="Steindorff A."/>
            <person name="Ohm R."/>
            <person name="Martin F."/>
            <person name="Silar P."/>
            <person name="Natvig D."/>
            <person name="Lalanne C."/>
            <person name="Gautier V."/>
            <person name="Ament-velasquez S.L."/>
            <person name="Kruys A."/>
            <person name="Hutchinson M.I."/>
            <person name="Powell A.J."/>
            <person name="Barry K."/>
            <person name="Miller A.N."/>
            <person name="Grigoriev I.V."/>
            <person name="Debuchy R."/>
            <person name="Gladieux P."/>
            <person name="Thoren M.H."/>
            <person name="Johannesson H."/>
        </authorList>
    </citation>
    <scope>NUCLEOTIDE SEQUENCE</scope>
    <source>
        <strain evidence="7">SMH2392-1A</strain>
    </source>
</reference>
<dbReference type="PANTHER" id="PTHR43047:SF72">
    <property type="entry name" value="OSMOSENSING HISTIDINE PROTEIN KINASE SLN1"/>
    <property type="match status" value="1"/>
</dbReference>
<feature type="compositionally biased region" description="Basic and acidic residues" evidence="5">
    <location>
        <begin position="238"/>
        <end position="247"/>
    </location>
</feature>